<sequence>MAALALDPFLPDFTNRDLPERRRHVLAAELAALHLGGEHLDVPLGSEPSLISLPMVRRAVTDTVTRYTGRGFVLTIAIAENPDTDTRILSNTKSNYTAVGRSVEFRIAGVTVPSIDVEWGTVEWLGDTTMNARTYSPATTTMTLGSGQLPSIGLRTT</sequence>
<accession>A0A100W6B1</accession>
<keyword evidence="2" id="KW-1185">Reference proteome</keyword>
<organism evidence="1 2">
    <name type="scientific">Mycolicibacterium brisbanense</name>
    <dbReference type="NCBI Taxonomy" id="146020"/>
    <lineage>
        <taxon>Bacteria</taxon>
        <taxon>Bacillati</taxon>
        <taxon>Actinomycetota</taxon>
        <taxon>Actinomycetes</taxon>
        <taxon>Mycobacteriales</taxon>
        <taxon>Mycobacteriaceae</taxon>
        <taxon>Mycolicibacterium</taxon>
    </lineage>
</organism>
<protein>
    <submittedName>
        <fullName evidence="1">Uncharacterized protein</fullName>
    </submittedName>
</protein>
<dbReference type="AlphaFoldDB" id="A0A100W6B1"/>
<name>A0A100W6B1_9MYCO</name>
<reference evidence="2" key="2">
    <citation type="submission" date="2016-02" db="EMBL/GenBank/DDBJ databases">
        <title>Draft genome sequence of five rapidly growing Mycobacterium species.</title>
        <authorList>
            <person name="Katahira K."/>
            <person name="Gotou Y."/>
            <person name="Iida K."/>
            <person name="Ogura Y."/>
            <person name="Hayashi T."/>
        </authorList>
    </citation>
    <scope>NUCLEOTIDE SEQUENCE [LARGE SCALE GENOMIC DNA]</scope>
    <source>
        <strain evidence="2">JCM15654</strain>
    </source>
</reference>
<comment type="caution">
    <text evidence="1">The sequence shown here is derived from an EMBL/GenBank/DDBJ whole genome shotgun (WGS) entry which is preliminary data.</text>
</comment>
<dbReference type="RefSeq" id="WP_234792326.1">
    <property type="nucleotide sequence ID" value="NZ_BCSX01000055.1"/>
</dbReference>
<dbReference type="EMBL" id="BCSX01000055">
    <property type="protein sequence ID" value="GAS92421.1"/>
    <property type="molecule type" value="Genomic_DNA"/>
</dbReference>
<gene>
    <name evidence="1" type="ORF">RMCB_6517</name>
</gene>
<reference evidence="2" key="1">
    <citation type="journal article" date="2016" name="Genome Announc.">
        <title>Draft Genome Sequences of Five Rapidly Growing Mycobacterium Species, M. thermoresistibile, M. fortuitum subsp. acetamidolyticum, M. canariasense, M. brisbanense, and M. novocastrense.</title>
        <authorList>
            <person name="Katahira K."/>
            <person name="Ogura Y."/>
            <person name="Gotoh Y."/>
            <person name="Hayashi T."/>
        </authorList>
    </citation>
    <scope>NUCLEOTIDE SEQUENCE [LARGE SCALE GENOMIC DNA]</scope>
    <source>
        <strain evidence="2">JCM15654</strain>
    </source>
</reference>
<evidence type="ECO:0000313" key="1">
    <source>
        <dbReference type="EMBL" id="GAS92421.1"/>
    </source>
</evidence>
<evidence type="ECO:0000313" key="2">
    <source>
        <dbReference type="Proteomes" id="UP000069620"/>
    </source>
</evidence>
<dbReference type="Proteomes" id="UP000069620">
    <property type="component" value="Unassembled WGS sequence"/>
</dbReference>
<dbReference type="STRING" id="146020.RMCB_6517"/>
<proteinExistence type="predicted"/>